<dbReference type="InterPro" id="IPR058533">
    <property type="entry name" value="Cation_efflux_TM"/>
</dbReference>
<dbReference type="EMBL" id="QXED01000008">
    <property type="protein sequence ID" value="RIV19334.1"/>
    <property type="molecule type" value="Genomic_DNA"/>
</dbReference>
<dbReference type="SUPFAM" id="SSF161111">
    <property type="entry name" value="Cation efflux protein transmembrane domain-like"/>
    <property type="match status" value="1"/>
</dbReference>
<comment type="subcellular location">
    <subcellularLocation>
        <location evidence="1">Membrane</location>
        <topology evidence="1">Multi-pass membrane protein</topology>
    </subcellularLocation>
</comment>
<evidence type="ECO:0000256" key="4">
    <source>
        <dbReference type="ARBA" id="ARBA00022692"/>
    </source>
</evidence>
<dbReference type="InterPro" id="IPR027470">
    <property type="entry name" value="Cation_efflux_CTD"/>
</dbReference>
<feature type="transmembrane region" description="Helical" evidence="7">
    <location>
        <begin position="160"/>
        <end position="180"/>
    </location>
</feature>
<keyword evidence="3" id="KW-0813">Transport</keyword>
<evidence type="ECO:0000256" key="5">
    <source>
        <dbReference type="ARBA" id="ARBA00022989"/>
    </source>
</evidence>
<evidence type="ECO:0000256" key="6">
    <source>
        <dbReference type="ARBA" id="ARBA00023136"/>
    </source>
</evidence>
<evidence type="ECO:0000256" key="7">
    <source>
        <dbReference type="SAM" id="Phobius"/>
    </source>
</evidence>
<dbReference type="NCBIfam" id="TIGR01297">
    <property type="entry name" value="CDF"/>
    <property type="match status" value="1"/>
</dbReference>
<dbReference type="GO" id="GO:0016020">
    <property type="term" value="C:membrane"/>
    <property type="evidence" value="ECO:0007669"/>
    <property type="project" value="UniProtKB-SubCell"/>
</dbReference>
<comment type="similarity">
    <text evidence="2">Belongs to the cation diffusion facilitator (CDF) transporter (TC 2.A.4) family.</text>
</comment>
<name>A0A418M141_9BACT</name>
<dbReference type="OrthoDB" id="9806522at2"/>
<keyword evidence="6 7" id="KW-0472">Membrane</keyword>
<keyword evidence="5 7" id="KW-1133">Transmembrane helix</keyword>
<feature type="transmembrane region" description="Helical" evidence="7">
    <location>
        <begin position="117"/>
        <end position="134"/>
    </location>
</feature>
<keyword evidence="11" id="KW-1185">Reference proteome</keyword>
<dbReference type="InterPro" id="IPR002524">
    <property type="entry name" value="Cation_efflux"/>
</dbReference>
<organism evidence="10 11">
    <name type="scientific">Fibrisoma montanum</name>
    <dbReference type="NCBI Taxonomy" id="2305895"/>
    <lineage>
        <taxon>Bacteria</taxon>
        <taxon>Pseudomonadati</taxon>
        <taxon>Bacteroidota</taxon>
        <taxon>Cytophagia</taxon>
        <taxon>Cytophagales</taxon>
        <taxon>Spirosomataceae</taxon>
        <taxon>Fibrisoma</taxon>
    </lineage>
</organism>
<evidence type="ECO:0000256" key="1">
    <source>
        <dbReference type="ARBA" id="ARBA00004141"/>
    </source>
</evidence>
<evidence type="ECO:0000313" key="11">
    <source>
        <dbReference type="Proteomes" id="UP000283523"/>
    </source>
</evidence>
<dbReference type="Proteomes" id="UP000283523">
    <property type="component" value="Unassembled WGS sequence"/>
</dbReference>
<dbReference type="InterPro" id="IPR036837">
    <property type="entry name" value="Cation_efflux_CTD_sf"/>
</dbReference>
<sequence>MASNQQTPAEQGIQSISRGIAINIGLAVVKGLGGIAGNSYALIADAVESAADVVTSLVAYWGLRVASRKPDERHPYGHGKAEPLTALFLSFCLTAAAVLIGYQSIENVIQPHKNPEPFTLGILALVVVVKELLFRYQRRIGQAIGSTTVQADAVHQRSDAFTSIAAFIGISIAIIGGDGYESADDYAALFASAFIIYNAYAIFRPALSEIMDEAPPAVLAEQVRDIALNVAGVSGLDKCLIRKMGSYYFVDLHVLVPAQLTVREGHTIAHEVKDAVRQRMPQVTDVLVHIEPQ</sequence>
<reference evidence="10 11" key="1">
    <citation type="submission" date="2018-08" db="EMBL/GenBank/DDBJ databases">
        <title>Fibrisoma montanum sp. nov., isolated from Danxia mountain soil.</title>
        <authorList>
            <person name="Huang Y."/>
        </authorList>
    </citation>
    <scope>NUCLEOTIDE SEQUENCE [LARGE SCALE GENOMIC DNA]</scope>
    <source>
        <strain evidence="10 11">HYT19</strain>
    </source>
</reference>
<dbReference type="Pfam" id="PF16916">
    <property type="entry name" value="ZT_dimer"/>
    <property type="match status" value="1"/>
</dbReference>
<dbReference type="PANTHER" id="PTHR43840:SF15">
    <property type="entry name" value="MITOCHONDRIAL METAL TRANSPORTER 1-RELATED"/>
    <property type="match status" value="1"/>
</dbReference>
<evidence type="ECO:0000256" key="3">
    <source>
        <dbReference type="ARBA" id="ARBA00022448"/>
    </source>
</evidence>
<accession>A0A418M141</accession>
<gene>
    <name evidence="10" type="ORF">DYU11_24825</name>
</gene>
<dbReference type="FunFam" id="1.20.1510.10:FF:000006">
    <property type="entry name" value="Divalent cation efflux transporter"/>
    <property type="match status" value="1"/>
</dbReference>
<dbReference type="RefSeq" id="WP_119670437.1">
    <property type="nucleotide sequence ID" value="NZ_QXED01000008.1"/>
</dbReference>
<keyword evidence="4 7" id="KW-0812">Transmembrane</keyword>
<evidence type="ECO:0000313" key="10">
    <source>
        <dbReference type="EMBL" id="RIV19334.1"/>
    </source>
</evidence>
<feature type="domain" description="Cation efflux protein cytoplasmic" evidence="9">
    <location>
        <begin position="216"/>
        <end position="292"/>
    </location>
</feature>
<dbReference type="Gene3D" id="3.30.70.1350">
    <property type="entry name" value="Cation efflux protein, cytoplasmic domain"/>
    <property type="match status" value="1"/>
</dbReference>
<dbReference type="Pfam" id="PF01545">
    <property type="entry name" value="Cation_efflux"/>
    <property type="match status" value="1"/>
</dbReference>
<dbReference type="InterPro" id="IPR027469">
    <property type="entry name" value="Cation_efflux_TMD_sf"/>
</dbReference>
<dbReference type="InterPro" id="IPR050291">
    <property type="entry name" value="CDF_Transporter"/>
</dbReference>
<dbReference type="Gene3D" id="1.20.1510.10">
    <property type="entry name" value="Cation efflux protein transmembrane domain"/>
    <property type="match status" value="1"/>
</dbReference>
<dbReference type="AlphaFoldDB" id="A0A418M141"/>
<evidence type="ECO:0000256" key="2">
    <source>
        <dbReference type="ARBA" id="ARBA00008114"/>
    </source>
</evidence>
<dbReference type="SUPFAM" id="SSF160240">
    <property type="entry name" value="Cation efflux protein cytoplasmic domain-like"/>
    <property type="match status" value="1"/>
</dbReference>
<dbReference type="PANTHER" id="PTHR43840">
    <property type="entry name" value="MITOCHONDRIAL METAL TRANSPORTER 1-RELATED"/>
    <property type="match status" value="1"/>
</dbReference>
<proteinExistence type="inferred from homology"/>
<feature type="transmembrane region" description="Helical" evidence="7">
    <location>
        <begin position="84"/>
        <end position="105"/>
    </location>
</feature>
<dbReference type="GO" id="GO:0008324">
    <property type="term" value="F:monoatomic cation transmembrane transporter activity"/>
    <property type="evidence" value="ECO:0007669"/>
    <property type="project" value="InterPro"/>
</dbReference>
<evidence type="ECO:0000259" key="9">
    <source>
        <dbReference type="Pfam" id="PF16916"/>
    </source>
</evidence>
<feature type="transmembrane region" description="Helical" evidence="7">
    <location>
        <begin position="186"/>
        <end position="203"/>
    </location>
</feature>
<comment type="caution">
    <text evidence="10">The sequence shown here is derived from an EMBL/GenBank/DDBJ whole genome shotgun (WGS) entry which is preliminary data.</text>
</comment>
<feature type="domain" description="Cation efflux protein transmembrane" evidence="8">
    <location>
        <begin position="19"/>
        <end position="211"/>
    </location>
</feature>
<protein>
    <submittedName>
        <fullName evidence="10">Cation transporter</fullName>
    </submittedName>
</protein>
<evidence type="ECO:0000259" key="8">
    <source>
        <dbReference type="Pfam" id="PF01545"/>
    </source>
</evidence>
<feature type="transmembrane region" description="Helical" evidence="7">
    <location>
        <begin position="40"/>
        <end position="63"/>
    </location>
</feature>